<dbReference type="Gene3D" id="3.40.50.10140">
    <property type="entry name" value="Toll/interleukin-1 receptor homology (TIR) domain"/>
    <property type="match status" value="1"/>
</dbReference>
<keyword evidence="10" id="KW-1185">Reference proteome</keyword>
<dbReference type="InterPro" id="IPR000488">
    <property type="entry name" value="Death_dom"/>
</dbReference>
<dbReference type="AlphaFoldDB" id="A0AAD9JRZ1"/>
<dbReference type="InterPro" id="IPR034249">
    <property type="entry name" value="MyD88_Death"/>
</dbReference>
<keyword evidence="5" id="KW-0395">Inflammatory response</keyword>
<accession>A0AAD9JRZ1</accession>
<feature type="region of interest" description="Disordered" evidence="6">
    <location>
        <begin position="355"/>
        <end position="437"/>
    </location>
</feature>
<dbReference type="GO" id="GO:0002755">
    <property type="term" value="P:MyD88-dependent toll-like receptor signaling pathway"/>
    <property type="evidence" value="ECO:0007669"/>
    <property type="project" value="InterPro"/>
</dbReference>
<evidence type="ECO:0000256" key="3">
    <source>
        <dbReference type="ARBA" id="ARBA00022588"/>
    </source>
</evidence>
<dbReference type="Proteomes" id="UP001208570">
    <property type="component" value="Unassembled WGS sequence"/>
</dbReference>
<comment type="caution">
    <text evidence="9">The sequence shown here is derived from an EMBL/GenBank/DDBJ whole genome shotgun (WGS) entry which is preliminary data.</text>
</comment>
<dbReference type="InterPro" id="IPR017281">
    <property type="entry name" value="Myelin_different_resp_MyD88"/>
</dbReference>
<protein>
    <recommendedName>
        <fullName evidence="11">Myeloid differentiation primary response protein MyD88</fullName>
    </recommendedName>
</protein>
<evidence type="ECO:0000256" key="2">
    <source>
        <dbReference type="ARBA" id="ARBA00022490"/>
    </source>
</evidence>
<dbReference type="GO" id="GO:0070976">
    <property type="term" value="F:TIR domain binding"/>
    <property type="evidence" value="ECO:0007669"/>
    <property type="project" value="InterPro"/>
</dbReference>
<reference evidence="9" key="1">
    <citation type="journal article" date="2023" name="Mol. Biol. Evol.">
        <title>Third-Generation Sequencing Reveals the Adaptive Role of the Epigenome in Three Deep-Sea Polychaetes.</title>
        <authorList>
            <person name="Perez M."/>
            <person name="Aroh O."/>
            <person name="Sun Y."/>
            <person name="Lan Y."/>
            <person name="Juniper S.K."/>
            <person name="Young C.R."/>
            <person name="Angers B."/>
            <person name="Qian P.Y."/>
        </authorList>
    </citation>
    <scope>NUCLEOTIDE SEQUENCE</scope>
    <source>
        <strain evidence="9">P08H-3</strain>
    </source>
</reference>
<feature type="compositionally biased region" description="Basic and acidic residues" evidence="6">
    <location>
        <begin position="355"/>
        <end position="365"/>
    </location>
</feature>
<dbReference type="PANTHER" id="PTHR15079:SF3">
    <property type="entry name" value="MYELOID DIFFERENTIATION PRIMARY RESPONSE PROTEIN MYD88"/>
    <property type="match status" value="1"/>
</dbReference>
<keyword evidence="4" id="KW-0391">Immunity</keyword>
<keyword evidence="3" id="KW-0399">Innate immunity</keyword>
<keyword evidence="2" id="KW-0963">Cytoplasm</keyword>
<feature type="domain" description="Death" evidence="7">
    <location>
        <begin position="51"/>
        <end position="108"/>
    </location>
</feature>
<dbReference type="InterPro" id="IPR000157">
    <property type="entry name" value="TIR_dom"/>
</dbReference>
<evidence type="ECO:0000256" key="1">
    <source>
        <dbReference type="ARBA" id="ARBA00004496"/>
    </source>
</evidence>
<feature type="compositionally biased region" description="Polar residues" evidence="6">
    <location>
        <begin position="382"/>
        <end position="401"/>
    </location>
</feature>
<name>A0AAD9JRZ1_9ANNE</name>
<dbReference type="SUPFAM" id="SSF52200">
    <property type="entry name" value="Toll/Interleukin receptor TIR domain"/>
    <property type="match status" value="1"/>
</dbReference>
<dbReference type="PANTHER" id="PTHR15079">
    <property type="entry name" value="MYD88"/>
    <property type="match status" value="1"/>
</dbReference>
<evidence type="ECO:0000259" key="7">
    <source>
        <dbReference type="PROSITE" id="PS50017"/>
    </source>
</evidence>
<dbReference type="SUPFAM" id="SSF47986">
    <property type="entry name" value="DEATH domain"/>
    <property type="match status" value="1"/>
</dbReference>
<dbReference type="Pfam" id="PF00531">
    <property type="entry name" value="Death"/>
    <property type="match status" value="1"/>
</dbReference>
<dbReference type="SMART" id="SM00005">
    <property type="entry name" value="DEATH"/>
    <property type="match status" value="1"/>
</dbReference>
<comment type="subcellular location">
    <subcellularLocation>
        <location evidence="1">Cytoplasm</location>
    </subcellularLocation>
</comment>
<dbReference type="PROSITE" id="PS50017">
    <property type="entry name" value="DEATH_DOMAIN"/>
    <property type="match status" value="1"/>
</dbReference>
<dbReference type="Pfam" id="PF13676">
    <property type="entry name" value="TIR_2"/>
    <property type="match status" value="1"/>
</dbReference>
<organism evidence="9 10">
    <name type="scientific">Paralvinella palmiformis</name>
    <dbReference type="NCBI Taxonomy" id="53620"/>
    <lineage>
        <taxon>Eukaryota</taxon>
        <taxon>Metazoa</taxon>
        <taxon>Spiralia</taxon>
        <taxon>Lophotrochozoa</taxon>
        <taxon>Annelida</taxon>
        <taxon>Polychaeta</taxon>
        <taxon>Sedentaria</taxon>
        <taxon>Canalipalpata</taxon>
        <taxon>Terebellida</taxon>
        <taxon>Terebelliformia</taxon>
        <taxon>Alvinellidae</taxon>
        <taxon>Paralvinella</taxon>
    </lineage>
</organism>
<dbReference type="EMBL" id="JAODUP010000199">
    <property type="protein sequence ID" value="KAK2157095.1"/>
    <property type="molecule type" value="Genomic_DNA"/>
</dbReference>
<dbReference type="SMART" id="SM00255">
    <property type="entry name" value="TIR"/>
    <property type="match status" value="1"/>
</dbReference>
<dbReference type="GO" id="GO:0045087">
    <property type="term" value="P:innate immune response"/>
    <property type="evidence" value="ECO:0007669"/>
    <property type="project" value="UniProtKB-KW"/>
</dbReference>
<evidence type="ECO:0008006" key="11">
    <source>
        <dbReference type="Google" id="ProtNLM"/>
    </source>
</evidence>
<dbReference type="Gene3D" id="1.10.533.10">
    <property type="entry name" value="Death Domain, Fas"/>
    <property type="match status" value="1"/>
</dbReference>
<evidence type="ECO:0000256" key="6">
    <source>
        <dbReference type="SAM" id="MobiDB-lite"/>
    </source>
</evidence>
<feature type="domain" description="TIR" evidence="8">
    <location>
        <begin position="181"/>
        <end position="313"/>
    </location>
</feature>
<dbReference type="InterPro" id="IPR011029">
    <property type="entry name" value="DEATH-like_dom_sf"/>
</dbReference>
<gene>
    <name evidence="9" type="ORF">LSH36_199g05037</name>
</gene>
<sequence length="437" mass="49323">MASVNWNGQSRIERVYDISMKALNLSARRRLGNLLDPPKTTFSTTCGIQQDWEGLAELMGLTCDDIQSFKAKDGKTYHLLEYYSQKSNSTIGKLFEYLVQIERFDVLEDQILQERILADVELFKHNQLESRISAGLVQKPLQVSEVDSSVYLPPRSSPDDVSSETEFKNITVGEVKTGKPEYFDAFVCNAPEDIAFVKQLINILEEQNGLKLCIKNRDLTAGSPGDTVVAFLISERCKKMIIVLSPNFQRCPECDFMVKFGQSLCPGARTKKLVPIIIQQPCDVPNILRFITVVDYTKCGLAEWFWSRVTHSLKEISFIDTNTEYGRKYALEHGINAQLNNTESQSDSQMTEIVKDGGSTERMESVESSGLSMSSENHPNDTESMYSTSYSCASTKPILQQSEEKKSGSISKLFKKKTHRSTTERETASLPQKHNFF</sequence>
<evidence type="ECO:0000259" key="8">
    <source>
        <dbReference type="PROSITE" id="PS50104"/>
    </source>
</evidence>
<dbReference type="GO" id="GO:0005737">
    <property type="term" value="C:cytoplasm"/>
    <property type="evidence" value="ECO:0007669"/>
    <property type="project" value="UniProtKB-SubCell"/>
</dbReference>
<proteinExistence type="predicted"/>
<dbReference type="GO" id="GO:0043123">
    <property type="term" value="P:positive regulation of canonical NF-kappaB signal transduction"/>
    <property type="evidence" value="ECO:0007669"/>
    <property type="project" value="InterPro"/>
</dbReference>
<evidence type="ECO:0000256" key="4">
    <source>
        <dbReference type="ARBA" id="ARBA00022859"/>
    </source>
</evidence>
<dbReference type="PROSITE" id="PS50104">
    <property type="entry name" value="TIR"/>
    <property type="match status" value="1"/>
</dbReference>
<evidence type="ECO:0000313" key="9">
    <source>
        <dbReference type="EMBL" id="KAK2157095.1"/>
    </source>
</evidence>
<dbReference type="InterPro" id="IPR035897">
    <property type="entry name" value="Toll_tir_struct_dom_sf"/>
</dbReference>
<feature type="compositionally biased region" description="Low complexity" evidence="6">
    <location>
        <begin position="366"/>
        <end position="376"/>
    </location>
</feature>
<dbReference type="CDD" id="cd08312">
    <property type="entry name" value="Death_MyD88"/>
    <property type="match status" value="1"/>
</dbReference>
<evidence type="ECO:0000256" key="5">
    <source>
        <dbReference type="ARBA" id="ARBA00023198"/>
    </source>
</evidence>
<evidence type="ECO:0000313" key="10">
    <source>
        <dbReference type="Proteomes" id="UP001208570"/>
    </source>
</evidence>